<evidence type="ECO:0000256" key="1">
    <source>
        <dbReference type="ARBA" id="ARBA00004479"/>
    </source>
</evidence>
<keyword evidence="11" id="KW-0325">Glycoprotein</keyword>
<dbReference type="AlphaFoldDB" id="A0AAV4JMD4"/>
<keyword evidence="9 13" id="KW-0472">Membrane</keyword>
<dbReference type="InterPro" id="IPR032695">
    <property type="entry name" value="Integrin_dom_sf"/>
</dbReference>
<dbReference type="GO" id="GO:0033627">
    <property type="term" value="P:cell adhesion mediated by integrin"/>
    <property type="evidence" value="ECO:0007669"/>
    <property type="project" value="TreeGrafter"/>
</dbReference>
<evidence type="ECO:0000256" key="10">
    <source>
        <dbReference type="ARBA" id="ARBA00023170"/>
    </source>
</evidence>
<feature type="region of interest" description="Disordered" evidence="12">
    <location>
        <begin position="97"/>
        <end position="116"/>
    </location>
</feature>
<dbReference type="Pfam" id="PF20806">
    <property type="entry name" value="Integrin_A_Ig_3"/>
    <property type="match status" value="1"/>
</dbReference>
<dbReference type="GO" id="GO:0009897">
    <property type="term" value="C:external side of plasma membrane"/>
    <property type="evidence" value="ECO:0007669"/>
    <property type="project" value="TreeGrafter"/>
</dbReference>
<evidence type="ECO:0000256" key="9">
    <source>
        <dbReference type="ARBA" id="ARBA00023136"/>
    </source>
</evidence>
<dbReference type="InterPro" id="IPR018184">
    <property type="entry name" value="Integrin_alpha_C_CS"/>
</dbReference>
<evidence type="ECO:0000256" key="6">
    <source>
        <dbReference type="ARBA" id="ARBA00022889"/>
    </source>
</evidence>
<protein>
    <submittedName>
        <fullName evidence="15">Integrin alpha-9</fullName>
    </submittedName>
</protein>
<evidence type="ECO:0000256" key="2">
    <source>
        <dbReference type="ARBA" id="ARBA00008054"/>
    </source>
</evidence>
<dbReference type="Proteomes" id="UP000762676">
    <property type="component" value="Unassembled WGS sequence"/>
</dbReference>
<dbReference type="FunFam" id="1.20.5.930:FF:000005">
    <property type="entry name" value="Integrin, alpha 10"/>
    <property type="match status" value="1"/>
</dbReference>
<dbReference type="PANTHER" id="PTHR23220:SF134">
    <property type="entry name" value="INTEGRIN ALPHA-2 DOMAIN-CONTAINING PROTEIN"/>
    <property type="match status" value="1"/>
</dbReference>
<dbReference type="EMBL" id="BMAT01010307">
    <property type="protein sequence ID" value="GFS23869.1"/>
    <property type="molecule type" value="Genomic_DNA"/>
</dbReference>
<comment type="similarity">
    <text evidence="2">Belongs to the integrin alpha chain family.</text>
</comment>
<evidence type="ECO:0000313" key="16">
    <source>
        <dbReference type="Proteomes" id="UP000762676"/>
    </source>
</evidence>
<dbReference type="InterPro" id="IPR048286">
    <property type="entry name" value="Integrin_alpha_Ig-like_3"/>
</dbReference>
<evidence type="ECO:0000259" key="14">
    <source>
        <dbReference type="Pfam" id="PF20806"/>
    </source>
</evidence>
<evidence type="ECO:0000256" key="11">
    <source>
        <dbReference type="ARBA" id="ARBA00023180"/>
    </source>
</evidence>
<keyword evidence="16" id="KW-1185">Reference proteome</keyword>
<evidence type="ECO:0000256" key="12">
    <source>
        <dbReference type="SAM" id="MobiDB-lite"/>
    </source>
</evidence>
<keyword evidence="10" id="KW-0675">Receptor</keyword>
<name>A0AAV4JMD4_9GAST</name>
<keyword evidence="8 15" id="KW-0401">Integrin</keyword>
<feature type="region of interest" description="Disordered" evidence="12">
    <location>
        <begin position="296"/>
        <end position="322"/>
    </location>
</feature>
<keyword evidence="7 13" id="KW-1133">Transmembrane helix</keyword>
<dbReference type="PANTHER" id="PTHR23220">
    <property type="entry name" value="INTEGRIN ALPHA"/>
    <property type="match status" value="1"/>
</dbReference>
<dbReference type="GO" id="GO:0007160">
    <property type="term" value="P:cell-matrix adhesion"/>
    <property type="evidence" value="ECO:0007669"/>
    <property type="project" value="TreeGrafter"/>
</dbReference>
<dbReference type="GO" id="GO:0007229">
    <property type="term" value="P:integrin-mediated signaling pathway"/>
    <property type="evidence" value="ECO:0007669"/>
    <property type="project" value="UniProtKB-KW"/>
</dbReference>
<evidence type="ECO:0000256" key="7">
    <source>
        <dbReference type="ARBA" id="ARBA00022989"/>
    </source>
</evidence>
<gene>
    <name evidence="15" type="ORF">ElyMa_005143700</name>
</gene>
<evidence type="ECO:0000256" key="13">
    <source>
        <dbReference type="SAM" id="Phobius"/>
    </source>
</evidence>
<evidence type="ECO:0000256" key="4">
    <source>
        <dbReference type="ARBA" id="ARBA00022729"/>
    </source>
</evidence>
<evidence type="ECO:0000256" key="8">
    <source>
        <dbReference type="ARBA" id="ARBA00023037"/>
    </source>
</evidence>
<feature type="domain" description="Integrin alpha third immunoglobulin-like" evidence="14">
    <location>
        <begin position="25"/>
        <end position="198"/>
    </location>
</feature>
<dbReference type="GO" id="GO:0008305">
    <property type="term" value="C:integrin complex"/>
    <property type="evidence" value="ECO:0007669"/>
    <property type="project" value="TreeGrafter"/>
</dbReference>
<dbReference type="SUPFAM" id="SSF69179">
    <property type="entry name" value="Integrin domains"/>
    <property type="match status" value="1"/>
</dbReference>
<keyword evidence="3 13" id="KW-0812">Transmembrane</keyword>
<keyword evidence="4" id="KW-0732">Signal</keyword>
<reference evidence="15 16" key="1">
    <citation type="journal article" date="2021" name="Elife">
        <title>Chloroplast acquisition without the gene transfer in kleptoplastic sea slugs, Plakobranchus ocellatus.</title>
        <authorList>
            <person name="Maeda T."/>
            <person name="Takahashi S."/>
            <person name="Yoshida T."/>
            <person name="Shimamura S."/>
            <person name="Takaki Y."/>
            <person name="Nagai Y."/>
            <person name="Toyoda A."/>
            <person name="Suzuki Y."/>
            <person name="Arimoto A."/>
            <person name="Ishii H."/>
            <person name="Satoh N."/>
            <person name="Nishiyama T."/>
            <person name="Hasebe M."/>
            <person name="Maruyama T."/>
            <person name="Minagawa J."/>
            <person name="Obokata J."/>
            <person name="Shigenobu S."/>
        </authorList>
    </citation>
    <scope>NUCLEOTIDE SEQUENCE [LARGE SCALE GENOMIC DNA]</scope>
</reference>
<proteinExistence type="inferred from homology"/>
<organism evidence="15 16">
    <name type="scientific">Elysia marginata</name>
    <dbReference type="NCBI Taxonomy" id="1093978"/>
    <lineage>
        <taxon>Eukaryota</taxon>
        <taxon>Metazoa</taxon>
        <taxon>Spiralia</taxon>
        <taxon>Lophotrochozoa</taxon>
        <taxon>Mollusca</taxon>
        <taxon>Gastropoda</taxon>
        <taxon>Heterobranchia</taxon>
        <taxon>Euthyneura</taxon>
        <taxon>Panpulmonata</taxon>
        <taxon>Sacoglossa</taxon>
        <taxon>Placobranchoidea</taxon>
        <taxon>Plakobranchidae</taxon>
        <taxon>Elysia</taxon>
    </lineage>
</organism>
<evidence type="ECO:0000256" key="3">
    <source>
        <dbReference type="ARBA" id="ARBA00022692"/>
    </source>
</evidence>
<dbReference type="Gene3D" id="1.20.5.930">
    <property type="entry name" value="Bicelle-embedded integrin alpha(iib) transmembrane segment"/>
    <property type="match status" value="1"/>
</dbReference>
<dbReference type="GO" id="GO:0005178">
    <property type="term" value="F:integrin binding"/>
    <property type="evidence" value="ECO:0007669"/>
    <property type="project" value="TreeGrafter"/>
</dbReference>
<keyword evidence="6" id="KW-0130">Cell adhesion</keyword>
<evidence type="ECO:0000256" key="5">
    <source>
        <dbReference type="ARBA" id="ARBA00022737"/>
    </source>
</evidence>
<dbReference type="GO" id="GO:0098609">
    <property type="term" value="P:cell-cell adhesion"/>
    <property type="evidence" value="ECO:0007669"/>
    <property type="project" value="TreeGrafter"/>
</dbReference>
<dbReference type="Gene3D" id="2.60.40.1530">
    <property type="entry name" value="ntegrin, alpha v. Chain A, domain 4"/>
    <property type="match status" value="1"/>
</dbReference>
<keyword evidence="5" id="KW-0677">Repeat</keyword>
<feature type="transmembrane region" description="Helical" evidence="13">
    <location>
        <begin position="258"/>
        <end position="280"/>
    </location>
</feature>
<comment type="subcellular location">
    <subcellularLocation>
        <location evidence="1">Membrane</location>
        <topology evidence="1">Single-pass type I membrane protein</topology>
    </subcellularLocation>
</comment>
<comment type="caution">
    <text evidence="15">The sequence shown here is derived from an EMBL/GenBank/DDBJ whole genome shotgun (WGS) entry which is preliminary data.</text>
</comment>
<dbReference type="PROSITE" id="PS00242">
    <property type="entry name" value="INTEGRIN_ALPHA"/>
    <property type="match status" value="1"/>
</dbReference>
<sequence length="322" mass="36072">MTIKDAKSISLENKIDIQGGHSVPRDPEELNVTHKFLVKNEGPSLLFPTSVRVNVPLFLVDASLFVRSYDVKITRGSGDVSTCTSLKNFDNVKRVIGQKTTTQPTPSPKDTDSDQDVVLTIGTTEAAKLASTTEWQLIVDANRRKRRSPLSRRKRSATVVNPNIYVQSCRLDPSYCQVFECELPKGLQHDEYAEVNVSLVVDKLNIPVPDGFNTFWYEVYAEVVQPKNELMQDWETGDGIGTSVTKFHLVESTGPINIWIIIGSIIGGLVLITIVVLILWKAGFFKRNKHQQVAQWKRESQRRSRYSSVPKSDGGPDKGEKD</sequence>
<evidence type="ECO:0000313" key="15">
    <source>
        <dbReference type="EMBL" id="GFS23869.1"/>
    </source>
</evidence>
<accession>A0AAV4JMD4</accession>